<dbReference type="GO" id="GO:0005634">
    <property type="term" value="C:nucleus"/>
    <property type="evidence" value="ECO:0007669"/>
    <property type="project" value="UniProtKB-SubCell"/>
</dbReference>
<dbReference type="InterPro" id="IPR036864">
    <property type="entry name" value="Zn2-C6_fun-type_DNA-bd_sf"/>
</dbReference>
<gene>
    <name evidence="8" type="ORF">D0Z07_2189</name>
</gene>
<dbReference type="OrthoDB" id="5376052at2759"/>
<evidence type="ECO:0000256" key="4">
    <source>
        <dbReference type="ARBA" id="ARBA00023163"/>
    </source>
</evidence>
<dbReference type="PROSITE" id="PS00463">
    <property type="entry name" value="ZN2_CY6_FUNGAL_1"/>
    <property type="match status" value="1"/>
</dbReference>
<dbReference type="CDD" id="cd12148">
    <property type="entry name" value="fungal_TF_MHR"/>
    <property type="match status" value="1"/>
</dbReference>
<dbReference type="GO" id="GO:0000981">
    <property type="term" value="F:DNA-binding transcription factor activity, RNA polymerase II-specific"/>
    <property type="evidence" value="ECO:0007669"/>
    <property type="project" value="InterPro"/>
</dbReference>
<dbReference type="CDD" id="cd00067">
    <property type="entry name" value="GAL4"/>
    <property type="match status" value="1"/>
</dbReference>
<keyword evidence="4" id="KW-0804">Transcription</keyword>
<feature type="region of interest" description="Disordered" evidence="6">
    <location>
        <begin position="166"/>
        <end position="185"/>
    </location>
</feature>
<feature type="region of interest" description="Disordered" evidence="6">
    <location>
        <begin position="1"/>
        <end position="24"/>
    </location>
</feature>
<dbReference type="SMART" id="SM00906">
    <property type="entry name" value="Fungal_trans"/>
    <property type="match status" value="1"/>
</dbReference>
<dbReference type="InterPro" id="IPR050815">
    <property type="entry name" value="TF_fung"/>
</dbReference>
<dbReference type="EMBL" id="VNKQ01000005">
    <property type="protein sequence ID" value="KAG0651076.1"/>
    <property type="molecule type" value="Genomic_DNA"/>
</dbReference>
<sequence>MATPKTAPAMHLRVASPEVPSKPEQGCRLHGANAVVHALQPCTNTSDDMNTIMSPGETDGASCDDLQDGGVRDERTTSSKASCDRCKARKVRCDRATPTCGGCARQNRDCVYKGKQKPGSQVVEKLNRLETLLKDMGSRLEKHITEHGDSPQTGLRSVLLASQSPQLADAAENTPQQTDPGIISHDRPVFEPWSGINIYERLQGFGSDNDMSIESIFDGAGQDVTATTGVAGTSTCFSHSALRPIMTNSELPPYDLLYTLADIYFKHVNSWCPILYRKATVDAFFGSQTIDEADRILLHAIIVTTLRFSKDLGLTTASRARFYKVSKQNVLLYVLEHPSVRALQALLILTVDALGTSSGEQARGLLALIARSIIQLGLDVERSTFLELPVHHRTSTVLTTPKPKSWVEDEERRRLCWMTFILDRYAAIETAGNFLLDEREMDRSLPCRYDLFSQEEPVKTRWYRHAGPPETMVNKPENLGSFSYHCEILLILSRIQRFLHRPLDITRLSDIQQWRKIYRDLDCELNGWLQSLPDEYSKMSQLCHPDPGSKISNWITLHAAFVTTVIRLHSPAAFPTVRSLAFAPTDDAIQRCLGAVESLRGIAQDVLQSGILNLLGHPFAFALWSSARVLLVHAATMESEVDSKISFFISTLEQMGQHWQVAQDYARSLRDKCEGMALESQWG</sequence>
<dbReference type="Pfam" id="PF04082">
    <property type="entry name" value="Fungal_trans"/>
    <property type="match status" value="1"/>
</dbReference>
<dbReference type="Gene3D" id="4.10.240.10">
    <property type="entry name" value="Zn(2)-C6 fungal-type DNA-binding domain"/>
    <property type="match status" value="1"/>
</dbReference>
<evidence type="ECO:0000256" key="1">
    <source>
        <dbReference type="ARBA" id="ARBA00004123"/>
    </source>
</evidence>
<reference evidence="8" key="1">
    <citation type="submission" date="2019-07" db="EMBL/GenBank/DDBJ databases">
        <title>Hyphodiscus hymeniophilus genome sequencing and assembly.</title>
        <authorList>
            <person name="Kramer G."/>
            <person name="Nodwell J."/>
        </authorList>
    </citation>
    <scope>NUCLEOTIDE SEQUENCE</scope>
    <source>
        <strain evidence="8">ATCC 34498</strain>
    </source>
</reference>
<dbReference type="GO" id="GO:0003677">
    <property type="term" value="F:DNA binding"/>
    <property type="evidence" value="ECO:0007669"/>
    <property type="project" value="InterPro"/>
</dbReference>
<comment type="caution">
    <text evidence="8">The sequence shown here is derived from an EMBL/GenBank/DDBJ whole genome shotgun (WGS) entry which is preliminary data.</text>
</comment>
<dbReference type="GO" id="GO:0006351">
    <property type="term" value="P:DNA-templated transcription"/>
    <property type="evidence" value="ECO:0007669"/>
    <property type="project" value="InterPro"/>
</dbReference>
<name>A0A9P7AZD9_9HELO</name>
<evidence type="ECO:0000256" key="6">
    <source>
        <dbReference type="SAM" id="MobiDB-lite"/>
    </source>
</evidence>
<evidence type="ECO:0000256" key="3">
    <source>
        <dbReference type="ARBA" id="ARBA00023015"/>
    </source>
</evidence>
<dbReference type="SUPFAM" id="SSF57701">
    <property type="entry name" value="Zn2/Cys6 DNA-binding domain"/>
    <property type="match status" value="1"/>
</dbReference>
<feature type="domain" description="Zn(2)-C6 fungal-type" evidence="7">
    <location>
        <begin position="82"/>
        <end position="112"/>
    </location>
</feature>
<proteinExistence type="predicted"/>
<dbReference type="PANTHER" id="PTHR47338">
    <property type="entry name" value="ZN(II)2CYS6 TRANSCRIPTION FACTOR (EUROFUNG)-RELATED"/>
    <property type="match status" value="1"/>
</dbReference>
<dbReference type="GO" id="GO:0008270">
    <property type="term" value="F:zinc ion binding"/>
    <property type="evidence" value="ECO:0007669"/>
    <property type="project" value="InterPro"/>
</dbReference>
<dbReference type="Pfam" id="PF00172">
    <property type="entry name" value="Zn_clus"/>
    <property type="match status" value="1"/>
</dbReference>
<dbReference type="Proteomes" id="UP000785200">
    <property type="component" value="Unassembled WGS sequence"/>
</dbReference>
<evidence type="ECO:0000259" key="7">
    <source>
        <dbReference type="PROSITE" id="PS50048"/>
    </source>
</evidence>
<keyword evidence="5" id="KW-0539">Nucleus</keyword>
<evidence type="ECO:0000313" key="8">
    <source>
        <dbReference type="EMBL" id="KAG0651076.1"/>
    </source>
</evidence>
<dbReference type="InterPro" id="IPR001138">
    <property type="entry name" value="Zn2Cys6_DnaBD"/>
</dbReference>
<keyword evidence="9" id="KW-1185">Reference proteome</keyword>
<feature type="region of interest" description="Disordered" evidence="6">
    <location>
        <begin position="55"/>
        <end position="76"/>
    </location>
</feature>
<dbReference type="SMART" id="SM00066">
    <property type="entry name" value="GAL4"/>
    <property type="match status" value="1"/>
</dbReference>
<keyword evidence="3" id="KW-0805">Transcription regulation</keyword>
<dbReference type="InterPro" id="IPR007219">
    <property type="entry name" value="XnlR_reg_dom"/>
</dbReference>
<evidence type="ECO:0000256" key="2">
    <source>
        <dbReference type="ARBA" id="ARBA00022723"/>
    </source>
</evidence>
<keyword evidence="2" id="KW-0479">Metal-binding</keyword>
<evidence type="ECO:0000313" key="9">
    <source>
        <dbReference type="Proteomes" id="UP000785200"/>
    </source>
</evidence>
<organism evidence="8 9">
    <name type="scientific">Hyphodiscus hymeniophilus</name>
    <dbReference type="NCBI Taxonomy" id="353542"/>
    <lineage>
        <taxon>Eukaryota</taxon>
        <taxon>Fungi</taxon>
        <taxon>Dikarya</taxon>
        <taxon>Ascomycota</taxon>
        <taxon>Pezizomycotina</taxon>
        <taxon>Leotiomycetes</taxon>
        <taxon>Helotiales</taxon>
        <taxon>Hyphodiscaceae</taxon>
        <taxon>Hyphodiscus</taxon>
    </lineage>
</organism>
<dbReference type="PANTHER" id="PTHR47338:SF28">
    <property type="entry name" value="C6 TRANSCRIPTION FACTOR"/>
    <property type="match status" value="1"/>
</dbReference>
<accession>A0A9P7AZD9</accession>
<protein>
    <submittedName>
        <fullName evidence="8">Transcriptional regulatory</fullName>
    </submittedName>
</protein>
<comment type="subcellular location">
    <subcellularLocation>
        <location evidence="1">Nucleus</location>
    </subcellularLocation>
</comment>
<dbReference type="AlphaFoldDB" id="A0A9P7AZD9"/>
<dbReference type="PROSITE" id="PS50048">
    <property type="entry name" value="ZN2_CY6_FUNGAL_2"/>
    <property type="match status" value="1"/>
</dbReference>
<evidence type="ECO:0000256" key="5">
    <source>
        <dbReference type="ARBA" id="ARBA00023242"/>
    </source>
</evidence>